<dbReference type="RefSeq" id="XP_046009634.1">
    <property type="nucleotide sequence ID" value="XM_046157096.1"/>
</dbReference>
<dbReference type="Proteomes" id="UP000756346">
    <property type="component" value="Unassembled WGS sequence"/>
</dbReference>
<dbReference type="EMBL" id="JAGTJQ010000008">
    <property type="protein sequence ID" value="KAH7026417.1"/>
    <property type="molecule type" value="Genomic_DNA"/>
</dbReference>
<name>A0A9P8Y0A6_9PEZI</name>
<dbReference type="AlphaFoldDB" id="A0A9P8Y0A6"/>
<organism evidence="1 2">
    <name type="scientific">Microdochium trichocladiopsis</name>
    <dbReference type="NCBI Taxonomy" id="1682393"/>
    <lineage>
        <taxon>Eukaryota</taxon>
        <taxon>Fungi</taxon>
        <taxon>Dikarya</taxon>
        <taxon>Ascomycota</taxon>
        <taxon>Pezizomycotina</taxon>
        <taxon>Sordariomycetes</taxon>
        <taxon>Xylariomycetidae</taxon>
        <taxon>Xylariales</taxon>
        <taxon>Microdochiaceae</taxon>
        <taxon>Microdochium</taxon>
    </lineage>
</organism>
<proteinExistence type="predicted"/>
<sequence>MTTRGGRSFMPIPPRSCVMHEPANDTRLTRGARCISSVRNADDDGDRTVAASSAPKTIPKALRRAQAAWQRYFVMGRDCANHLGGGGAARVLAAPGTPKPKVSQVQECKNTPACTLQIVAAALGCCPGDQAIPGVPEQRATRYRPSTRPPHRPSATASCFCADSHLDILN</sequence>
<evidence type="ECO:0000313" key="2">
    <source>
        <dbReference type="Proteomes" id="UP000756346"/>
    </source>
</evidence>
<protein>
    <submittedName>
        <fullName evidence="1">Uncharacterized protein</fullName>
    </submittedName>
</protein>
<reference evidence="1" key="1">
    <citation type="journal article" date="2021" name="Nat. Commun.">
        <title>Genetic determinants of endophytism in the Arabidopsis root mycobiome.</title>
        <authorList>
            <person name="Mesny F."/>
            <person name="Miyauchi S."/>
            <person name="Thiergart T."/>
            <person name="Pickel B."/>
            <person name="Atanasova L."/>
            <person name="Karlsson M."/>
            <person name="Huettel B."/>
            <person name="Barry K.W."/>
            <person name="Haridas S."/>
            <person name="Chen C."/>
            <person name="Bauer D."/>
            <person name="Andreopoulos W."/>
            <person name="Pangilinan J."/>
            <person name="LaButti K."/>
            <person name="Riley R."/>
            <person name="Lipzen A."/>
            <person name="Clum A."/>
            <person name="Drula E."/>
            <person name="Henrissat B."/>
            <person name="Kohler A."/>
            <person name="Grigoriev I.V."/>
            <person name="Martin F.M."/>
            <person name="Hacquard S."/>
        </authorList>
    </citation>
    <scope>NUCLEOTIDE SEQUENCE</scope>
    <source>
        <strain evidence="1">MPI-CAGE-CH-0230</strain>
    </source>
</reference>
<comment type="caution">
    <text evidence="1">The sequence shown here is derived from an EMBL/GenBank/DDBJ whole genome shotgun (WGS) entry which is preliminary data.</text>
</comment>
<evidence type="ECO:0000313" key="1">
    <source>
        <dbReference type="EMBL" id="KAH7026417.1"/>
    </source>
</evidence>
<dbReference type="GeneID" id="70186642"/>
<keyword evidence="2" id="KW-1185">Reference proteome</keyword>
<gene>
    <name evidence="1" type="ORF">B0I36DRAFT_352278</name>
</gene>
<accession>A0A9P8Y0A6</accession>